<dbReference type="PANTHER" id="PTHR35602:SF3">
    <property type="entry name" value="ESTERASE YQIA"/>
    <property type="match status" value="1"/>
</dbReference>
<dbReference type="OrthoDB" id="9814831at2"/>
<dbReference type="EMBL" id="CP021416">
    <property type="protein sequence ID" value="ARU47234.1"/>
    <property type="molecule type" value="Genomic_DNA"/>
</dbReference>
<name>A0A1Y0HII4_9BACT</name>
<dbReference type="Pfam" id="PF05728">
    <property type="entry name" value="UPF0227"/>
    <property type="match status" value="1"/>
</dbReference>
<dbReference type="InterPro" id="IPR008886">
    <property type="entry name" value="UPF0227/Esterase_YqiA"/>
</dbReference>
<dbReference type="InterPro" id="IPR029058">
    <property type="entry name" value="AB_hydrolase_fold"/>
</dbReference>
<evidence type="ECO:0008006" key="3">
    <source>
        <dbReference type="Google" id="ProtNLM"/>
    </source>
</evidence>
<dbReference type="KEGG" id="suls:Sdiek1_0046"/>
<evidence type="ECO:0000313" key="2">
    <source>
        <dbReference type="Proteomes" id="UP000196005"/>
    </source>
</evidence>
<reference evidence="2" key="1">
    <citation type="submission" date="2017-05" db="EMBL/GenBank/DDBJ databases">
        <title>Dechlorination kinetics govern the competition between two new strains of the genus Sulfurospirillum.</title>
        <authorList>
            <person name="Buttet G.F."/>
            <person name="Murray A.M."/>
            <person name="Goris T."/>
            <person name="Burion M."/>
            <person name="Lin B."/>
            <person name="Rolle M."/>
            <person name="Maillard J."/>
        </authorList>
    </citation>
    <scope>NUCLEOTIDE SEQUENCE [LARGE SCALE GENOMIC DNA]</scope>
    <source>
        <strain evidence="2">SL2-1</strain>
    </source>
</reference>
<dbReference type="PANTHER" id="PTHR35602">
    <property type="entry name" value="ESTERASE YQIA-RELATED"/>
    <property type="match status" value="1"/>
</dbReference>
<dbReference type="Proteomes" id="UP000196005">
    <property type="component" value="Chromosome"/>
</dbReference>
<sequence>MIIYIHGFGSSGEASKAKLLRAYCQENKIHFIAPSLPTIPDLAIKTLSELIESYQDNEPVYLMGSSLGGYYALYLSDKYNLKAVLINPAVNAPETLERAIGHGVNYYDNSTYEWNASHLEMLESYEIEEPNLENLLVLLQKGDEVLDYEEAFDFLEGAKMVVEEGGTHSFEGLERHLESIKRFFGVALKL</sequence>
<keyword evidence="2" id="KW-1185">Reference proteome</keyword>
<gene>
    <name evidence="1" type="ORF">Sdiek1_0046</name>
</gene>
<accession>A0A1Y0HII4</accession>
<dbReference type="SUPFAM" id="SSF53474">
    <property type="entry name" value="alpha/beta-Hydrolases"/>
    <property type="match status" value="1"/>
</dbReference>
<proteinExistence type="predicted"/>
<evidence type="ECO:0000313" key="1">
    <source>
        <dbReference type="EMBL" id="ARU47234.1"/>
    </source>
</evidence>
<dbReference type="Gene3D" id="3.40.50.1820">
    <property type="entry name" value="alpha/beta hydrolase"/>
    <property type="match status" value="1"/>
</dbReference>
<dbReference type="AlphaFoldDB" id="A0A1Y0HII4"/>
<protein>
    <recommendedName>
        <fullName evidence="3">Esterase</fullName>
    </recommendedName>
</protein>
<organism evidence="1 2">
    <name type="scientific">Sulfurospirillum diekertiae</name>
    <dbReference type="NCBI Taxonomy" id="1854492"/>
    <lineage>
        <taxon>Bacteria</taxon>
        <taxon>Pseudomonadati</taxon>
        <taxon>Campylobacterota</taxon>
        <taxon>Epsilonproteobacteria</taxon>
        <taxon>Campylobacterales</taxon>
        <taxon>Sulfurospirillaceae</taxon>
        <taxon>Sulfurospirillum</taxon>
    </lineage>
</organism>
<dbReference type="RefSeq" id="WP_087437361.1">
    <property type="nucleotide sequence ID" value="NZ_CP021416.1"/>
</dbReference>